<accession>A0A0X8VBG6</accession>
<dbReference type="Proteomes" id="UP000068026">
    <property type="component" value="Chromosome"/>
</dbReference>
<keyword evidence="1" id="KW-1133">Transmembrane helix</keyword>
<dbReference type="Proteomes" id="UP000184204">
    <property type="component" value="Unassembled WGS sequence"/>
</dbReference>
<dbReference type="AlphaFoldDB" id="A0A0X8VBG6"/>
<dbReference type="RefSeq" id="WP_066046754.1">
    <property type="nucleotide sequence ID" value="NZ_CP014223.1"/>
</dbReference>
<keyword evidence="1" id="KW-0472">Membrane</keyword>
<sequence length="70" mass="8361">MKEHMKMILGVYFIIVSLGLFLWIHFFSGDILVKHIIPVALGLIVSWFILIYAIMKRDEKQRNRKEEDKQ</sequence>
<evidence type="ECO:0000256" key="1">
    <source>
        <dbReference type="SAM" id="Phobius"/>
    </source>
</evidence>
<evidence type="ECO:0000313" key="3">
    <source>
        <dbReference type="EMBL" id="SHE28641.1"/>
    </source>
</evidence>
<keyword evidence="4" id="KW-1185">Reference proteome</keyword>
<keyword evidence="1" id="KW-0812">Transmembrane</keyword>
<evidence type="ECO:0000313" key="4">
    <source>
        <dbReference type="Proteomes" id="UP000068026"/>
    </source>
</evidence>
<dbReference type="EMBL" id="CP014223">
    <property type="protein sequence ID" value="AMJ39782.1"/>
    <property type="molecule type" value="Genomic_DNA"/>
</dbReference>
<dbReference type="OrthoDB" id="9921977at2"/>
<evidence type="ECO:0000313" key="5">
    <source>
        <dbReference type="Proteomes" id="UP000184204"/>
    </source>
</evidence>
<proteinExistence type="predicted"/>
<dbReference type="EMBL" id="FQUA01000001">
    <property type="protein sequence ID" value="SHE28641.1"/>
    <property type="molecule type" value="Genomic_DNA"/>
</dbReference>
<reference evidence="3" key="4">
    <citation type="submission" date="2016-11" db="EMBL/GenBank/DDBJ databases">
        <authorList>
            <person name="Varghese N."/>
            <person name="Submissions S."/>
        </authorList>
    </citation>
    <scope>NUCLEOTIDE SEQUENCE</scope>
    <source>
        <strain evidence="3">DSM 1682</strain>
    </source>
</reference>
<gene>
    <name evidence="2" type="ORF">CPRO_01580</name>
    <name evidence="3" type="ORF">SAMN02745151_00196</name>
</gene>
<dbReference type="KEGG" id="cpro:CPRO_01580"/>
<reference evidence="2 4" key="1">
    <citation type="journal article" date="2016" name="Genome Announc.">
        <title>Complete Genome Sequence of the Amino Acid-Fermenting Clostridium propionicum X2 (DSM 1682).</title>
        <authorList>
            <person name="Poehlein A."/>
            <person name="Schlien K."/>
            <person name="Chowdhury N.P."/>
            <person name="Gottschalk G."/>
            <person name="Buckel W."/>
            <person name="Daniel R."/>
        </authorList>
    </citation>
    <scope>NUCLEOTIDE SEQUENCE [LARGE SCALE GENOMIC DNA]</scope>
    <source>
        <strain evidence="2 4">X2</strain>
    </source>
</reference>
<feature type="transmembrane region" description="Helical" evidence="1">
    <location>
        <begin position="7"/>
        <end position="26"/>
    </location>
</feature>
<protein>
    <submittedName>
        <fullName evidence="3">Uncharacterized protein</fullName>
    </submittedName>
</protein>
<organism evidence="3 5">
    <name type="scientific">Anaerotignum propionicum DSM 1682</name>
    <dbReference type="NCBI Taxonomy" id="991789"/>
    <lineage>
        <taxon>Bacteria</taxon>
        <taxon>Bacillati</taxon>
        <taxon>Bacillota</taxon>
        <taxon>Clostridia</taxon>
        <taxon>Lachnospirales</taxon>
        <taxon>Anaerotignaceae</taxon>
        <taxon>Anaerotignum</taxon>
    </lineage>
</organism>
<feature type="transmembrane region" description="Helical" evidence="1">
    <location>
        <begin position="32"/>
        <end position="55"/>
    </location>
</feature>
<reference evidence="4" key="2">
    <citation type="submission" date="2016-01" db="EMBL/GenBank/DDBJ databases">
        <authorList>
            <person name="Poehlein A."/>
            <person name="Schlien K."/>
            <person name="Gottschalk G."/>
            <person name="Buckel W."/>
            <person name="Daniel R."/>
        </authorList>
    </citation>
    <scope>NUCLEOTIDE SEQUENCE [LARGE SCALE GENOMIC DNA]</scope>
    <source>
        <strain evidence="4">X2</strain>
    </source>
</reference>
<reference evidence="5" key="3">
    <citation type="submission" date="2016-11" db="EMBL/GenBank/DDBJ databases">
        <authorList>
            <person name="Jaros S."/>
            <person name="Januszkiewicz K."/>
            <person name="Wedrychowicz H."/>
        </authorList>
    </citation>
    <scope>NUCLEOTIDE SEQUENCE [LARGE SCALE GENOMIC DNA]</scope>
    <source>
        <strain evidence="5">DSM 1682</strain>
    </source>
</reference>
<name>A0A0X8VBG6_ANAPI</name>
<evidence type="ECO:0000313" key="2">
    <source>
        <dbReference type="EMBL" id="AMJ39782.1"/>
    </source>
</evidence>